<keyword evidence="1" id="KW-0812">Transmembrane</keyword>
<accession>A4BUH6</accession>
<feature type="transmembrane region" description="Helical" evidence="1">
    <location>
        <begin position="107"/>
        <end position="126"/>
    </location>
</feature>
<sequence>MHTETIGHRRIRHYGSGGELFAIFIVNLLLKIATLGIYHFWAKTRVRRYLWTQTDFNGERLEYTGTGGELLVGFLKAIGLCILVVIGITALNGAATALLGPAGHTGTIVVCALLIAFATGAARYASRRYRLTRTRYRGIRFGLQGSAWRYGMFAFGYGLLVIVTLGLATPWMRMALDRYVYTHQRFGSLEFEFDGRGGDLFKVFALCLLFAIPTLGLSLIWYAAAEARYVASRLRLGPVRFELTVTGGQLLGLVLVNLLLILVTLGFGLPWVAVRTLRFFSERTRIIGEPNYDAVLQAQEAAGATGEGIADAFDLGIA</sequence>
<feature type="transmembrane region" description="Helical" evidence="1">
    <location>
        <begin position="70"/>
        <end position="95"/>
    </location>
</feature>
<keyword evidence="1" id="KW-1133">Transmembrane helix</keyword>
<dbReference type="Pfam" id="PF05987">
    <property type="entry name" value="DUF898"/>
    <property type="match status" value="1"/>
</dbReference>
<dbReference type="AlphaFoldDB" id="A4BUH6"/>
<dbReference type="Proteomes" id="UP000003374">
    <property type="component" value="Unassembled WGS sequence"/>
</dbReference>
<comment type="caution">
    <text evidence="2">The sequence shown here is derived from an EMBL/GenBank/DDBJ whole genome shotgun (WGS) entry which is preliminary data.</text>
</comment>
<feature type="transmembrane region" description="Helical" evidence="1">
    <location>
        <begin position="20"/>
        <end position="41"/>
    </location>
</feature>
<protein>
    <recommendedName>
        <fullName evidence="4">DUF898 domain-containing protein</fullName>
    </recommendedName>
</protein>
<gene>
    <name evidence="2" type="ORF">NB231_02198</name>
</gene>
<keyword evidence="1" id="KW-0472">Membrane</keyword>
<dbReference type="EMBL" id="AAOF01000018">
    <property type="protein sequence ID" value="EAR20690.1"/>
    <property type="molecule type" value="Genomic_DNA"/>
</dbReference>
<feature type="transmembrane region" description="Helical" evidence="1">
    <location>
        <begin position="250"/>
        <end position="273"/>
    </location>
</feature>
<evidence type="ECO:0000313" key="2">
    <source>
        <dbReference type="EMBL" id="EAR20690.1"/>
    </source>
</evidence>
<keyword evidence="3" id="KW-1185">Reference proteome</keyword>
<proteinExistence type="predicted"/>
<evidence type="ECO:0000313" key="3">
    <source>
        <dbReference type="Proteomes" id="UP000003374"/>
    </source>
</evidence>
<dbReference type="eggNOG" id="COG4269">
    <property type="taxonomic scope" value="Bacteria"/>
</dbReference>
<evidence type="ECO:0000256" key="1">
    <source>
        <dbReference type="SAM" id="Phobius"/>
    </source>
</evidence>
<name>A4BUH6_9GAMM</name>
<dbReference type="HOGENOM" id="CLU_049287_1_0_6"/>
<feature type="transmembrane region" description="Helical" evidence="1">
    <location>
        <begin position="203"/>
        <end position="225"/>
    </location>
</feature>
<dbReference type="InterPro" id="IPR010295">
    <property type="entry name" value="DUF898"/>
</dbReference>
<evidence type="ECO:0008006" key="4">
    <source>
        <dbReference type="Google" id="ProtNLM"/>
    </source>
</evidence>
<feature type="transmembrane region" description="Helical" evidence="1">
    <location>
        <begin position="147"/>
        <end position="168"/>
    </location>
</feature>
<organism evidence="2 3">
    <name type="scientific">Nitrococcus mobilis Nb-231</name>
    <dbReference type="NCBI Taxonomy" id="314278"/>
    <lineage>
        <taxon>Bacteria</taxon>
        <taxon>Pseudomonadati</taxon>
        <taxon>Pseudomonadota</taxon>
        <taxon>Gammaproteobacteria</taxon>
        <taxon>Chromatiales</taxon>
        <taxon>Ectothiorhodospiraceae</taxon>
        <taxon>Nitrococcus</taxon>
    </lineage>
</organism>
<dbReference type="RefSeq" id="WP_004999367.1">
    <property type="nucleotide sequence ID" value="NZ_CH672427.1"/>
</dbReference>
<dbReference type="OrthoDB" id="9765721at2"/>
<reference evidence="2 3" key="1">
    <citation type="submission" date="2006-02" db="EMBL/GenBank/DDBJ databases">
        <authorList>
            <person name="Waterbury J."/>
            <person name="Ferriera S."/>
            <person name="Johnson J."/>
            <person name="Kravitz S."/>
            <person name="Halpern A."/>
            <person name="Remington K."/>
            <person name="Beeson K."/>
            <person name="Tran B."/>
            <person name="Rogers Y.-H."/>
            <person name="Friedman R."/>
            <person name="Venter J.C."/>
        </authorList>
    </citation>
    <scope>NUCLEOTIDE SEQUENCE [LARGE SCALE GENOMIC DNA]</scope>
    <source>
        <strain evidence="2 3">Nb-231</strain>
    </source>
</reference>